<evidence type="ECO:0008006" key="3">
    <source>
        <dbReference type="Google" id="ProtNLM"/>
    </source>
</evidence>
<evidence type="ECO:0000313" key="1">
    <source>
        <dbReference type="EMBL" id="PCJ27787.1"/>
    </source>
</evidence>
<organism evidence="1 2">
    <name type="scientific">SAR86 cluster bacterium</name>
    <dbReference type="NCBI Taxonomy" id="2030880"/>
    <lineage>
        <taxon>Bacteria</taxon>
        <taxon>Pseudomonadati</taxon>
        <taxon>Pseudomonadota</taxon>
        <taxon>Gammaproteobacteria</taxon>
        <taxon>SAR86 cluster</taxon>
    </lineage>
</organism>
<dbReference type="InterPro" id="IPR018642">
    <property type="entry name" value="DUF2066"/>
</dbReference>
<dbReference type="AlphaFoldDB" id="A0A2A5B889"/>
<comment type="caution">
    <text evidence="1">The sequence shown here is derived from an EMBL/GenBank/DDBJ whole genome shotgun (WGS) entry which is preliminary data.</text>
</comment>
<accession>A0A2A5B889</accession>
<dbReference type="Proteomes" id="UP000218327">
    <property type="component" value="Unassembled WGS sequence"/>
</dbReference>
<dbReference type="EMBL" id="NVVJ01000005">
    <property type="protein sequence ID" value="PCJ27787.1"/>
    <property type="molecule type" value="Genomic_DNA"/>
</dbReference>
<sequence>MISLNQFYSFKALALTGVLFIVFFVQLQPSSALPMSGLYSQKITVTNENDSERSRAFTDALAAVIVKVTGERQWLETPSIERAIANAQSYVEGFSYGSEQIELPIENNLLDEDSDGGAFYTVDQRYITVNFASALIDELLADADIPVWDSNRPSVLVWMVLQNTAGERSFLTADARPDIVAIIQDFAEERGLPIIFPVLDFEDRRNLSENTVWNLDEEAISLASQRYGADSILSGRLFFADSGELVGVWQFIFQGEPDIFDGVYTDLESYLYSPLDRITNQLASHFAIDPESSNQQRVKLTVEGIKNLSAYSSLLSYVQNLALVNSVTTAELDGDHIELYLGLLGDGQQLFEQISLDRDLLPIESSQLFLHYRWTR</sequence>
<name>A0A2A5B889_9GAMM</name>
<reference evidence="2" key="1">
    <citation type="submission" date="2017-08" db="EMBL/GenBank/DDBJ databases">
        <title>A dynamic microbial community with high functional redundancy inhabits the cold, oxic subseafloor aquifer.</title>
        <authorList>
            <person name="Tully B.J."/>
            <person name="Wheat C.G."/>
            <person name="Glazer B.T."/>
            <person name="Huber J.A."/>
        </authorList>
    </citation>
    <scope>NUCLEOTIDE SEQUENCE [LARGE SCALE GENOMIC DNA]</scope>
</reference>
<dbReference type="Pfam" id="PF09839">
    <property type="entry name" value="DUF2066"/>
    <property type="match status" value="1"/>
</dbReference>
<proteinExistence type="predicted"/>
<protein>
    <recommendedName>
        <fullName evidence="3">DUF2066 domain-containing protein</fullName>
    </recommendedName>
</protein>
<evidence type="ECO:0000313" key="2">
    <source>
        <dbReference type="Proteomes" id="UP000218327"/>
    </source>
</evidence>
<gene>
    <name evidence="1" type="ORF">COA96_02755</name>
</gene>